<dbReference type="Gene3D" id="3.40.50.11210">
    <property type="entry name" value="Rap/Ran-GAP"/>
    <property type="match status" value="1"/>
</dbReference>
<sequence length="1086" mass="119939">MDSNSITPSTFLEDLSADLSPTVLPYFIHSEPSTPSQALSLEGEMGSLQEAQIEESAEVFYRTELSVISGGTKLGWSSDSAVIIWRRMLGALGDINKIKNPGHHAQVMKCLWDLWQQLAKATQLPNVHQSGRLWAYRLLCFLTIRRQDQPLSKDYLTHFYRLLHVGLNNSEQDVVNTIVQYSAPEFFSCDLPGSTMLILDFIHAANIITNSTDMEAPRISALSLLGSLVCFPNMFCNLNLLEPNSPDIVCTKGPDMSPVKDLLLGILLKCGKKEPNSEARCIALCSLSIFLYEELVHATFHSRMKDALNVLLVSLKFSSKQVAQMACDMLLMLSDQAGRLRTHLPETPKKIIELLVSLLFCLLEWCMAVPVNSLLEKTQSNSKQEGDILIHTVFRVLQSASEERTSQPRWSTNLAELASPDYDPHLNLDAIKESRRSLFIEGTTSGPESFMPGTPIQSRAGLSTNVVALTANTDTLSDDARLLASAQSELRIIIRNVGGKFSWDGGILYGPSERSIGPQKPEDQEVESYDASLEESADVDEDEDEFSSRMASSLADSATDLRGLSRPRSTLPSWDADREADLLDELQQFLGYTSPECLLRPGVPLNIPTPAPAEISTPLEKEALAGILHQFELETKFCSENAERKSMISQPMQETPPIDPDSSFFLCRSLLSQLGLLNWNKRSQVDILKKNDQLARELKNLDSRQCRETHKIAVMYVAEGQEDKMSVLSNSAGSKAYENFVSGIGWEIDLATHTGFMGGLQKNHSTGETTPYWATSSVEVIFHVSTRMPSGSEDHNNKKMRHLGNDEVHIVWSEHNRDYRRGIIATEFGDVIIVIYPLKNKLFRIQIQMKPGVPFFGPLFDGAIVDHIVLPGLVRATAINASRGKRLQIPYYQRFYEERARYVETIIKNHKKPSSFEQFAANVFEPSVANKPLARTKPGLPSHLNLHGRLSTQGQAIAATQNLPTLKLDIKSQGVSVSLRGSQSHSPSGSVDKAVQPMAPVHPAMGKLIASEKASHHQTSGNTHPSNKSTGTGTLERQVTLKSLGKDGDRQSQESISGKQASSSSKSKERKTPSSGSVTPDLSSSS</sequence>
<proteinExistence type="predicted"/>
<dbReference type="OrthoDB" id="19311at2759"/>
<feature type="region of interest" description="Disordered" evidence="2">
    <location>
        <begin position="1012"/>
        <end position="1086"/>
    </location>
</feature>
<organism evidence="4 5">
    <name type="scientific">Stichopus japonicus</name>
    <name type="common">Sea cucumber</name>
    <dbReference type="NCBI Taxonomy" id="307972"/>
    <lineage>
        <taxon>Eukaryota</taxon>
        <taxon>Metazoa</taxon>
        <taxon>Echinodermata</taxon>
        <taxon>Eleutherozoa</taxon>
        <taxon>Echinozoa</taxon>
        <taxon>Holothuroidea</taxon>
        <taxon>Aspidochirotacea</taxon>
        <taxon>Aspidochirotida</taxon>
        <taxon>Stichopodidae</taxon>
        <taxon>Apostichopus</taxon>
    </lineage>
</organism>
<feature type="compositionally biased region" description="Polar residues" evidence="2">
    <location>
        <begin position="1076"/>
        <end position="1086"/>
    </location>
</feature>
<dbReference type="EMBL" id="MRZV01000032">
    <property type="protein sequence ID" value="PIK61415.1"/>
    <property type="molecule type" value="Genomic_DNA"/>
</dbReference>
<keyword evidence="5" id="KW-1185">Reference proteome</keyword>
<evidence type="ECO:0000313" key="5">
    <source>
        <dbReference type="Proteomes" id="UP000230750"/>
    </source>
</evidence>
<feature type="compositionally biased region" description="Polar residues" evidence="2">
    <location>
        <begin position="1017"/>
        <end position="1041"/>
    </location>
</feature>
<evidence type="ECO:0000256" key="2">
    <source>
        <dbReference type="SAM" id="MobiDB-lite"/>
    </source>
</evidence>
<gene>
    <name evidence="4" type="ORF">BSL78_01636</name>
</gene>
<reference evidence="4 5" key="1">
    <citation type="journal article" date="2017" name="PLoS Biol.">
        <title>The sea cucumber genome provides insights into morphological evolution and visceral regeneration.</title>
        <authorList>
            <person name="Zhang X."/>
            <person name="Sun L."/>
            <person name="Yuan J."/>
            <person name="Sun Y."/>
            <person name="Gao Y."/>
            <person name="Zhang L."/>
            <person name="Li S."/>
            <person name="Dai H."/>
            <person name="Hamel J.F."/>
            <person name="Liu C."/>
            <person name="Yu Y."/>
            <person name="Liu S."/>
            <person name="Lin W."/>
            <person name="Guo K."/>
            <person name="Jin S."/>
            <person name="Xu P."/>
            <person name="Storey K.B."/>
            <person name="Huan P."/>
            <person name="Zhang T."/>
            <person name="Zhou Y."/>
            <person name="Zhang J."/>
            <person name="Lin C."/>
            <person name="Li X."/>
            <person name="Xing L."/>
            <person name="Huo D."/>
            <person name="Sun M."/>
            <person name="Wang L."/>
            <person name="Mercier A."/>
            <person name="Li F."/>
            <person name="Yang H."/>
            <person name="Xiang J."/>
        </authorList>
    </citation>
    <scope>NUCLEOTIDE SEQUENCE [LARGE SCALE GENOMIC DNA]</scope>
    <source>
        <strain evidence="4">Shaxun</strain>
        <tissue evidence="4">Muscle</tissue>
    </source>
</reference>
<dbReference type="GO" id="GO:0005096">
    <property type="term" value="F:GTPase activator activity"/>
    <property type="evidence" value="ECO:0007669"/>
    <property type="project" value="UniProtKB-KW"/>
</dbReference>
<dbReference type="PANTHER" id="PTHR10063">
    <property type="entry name" value="TUBERIN"/>
    <property type="match status" value="1"/>
</dbReference>
<dbReference type="Proteomes" id="UP000230750">
    <property type="component" value="Unassembled WGS sequence"/>
</dbReference>
<evidence type="ECO:0000313" key="4">
    <source>
        <dbReference type="EMBL" id="PIK61415.1"/>
    </source>
</evidence>
<name>A0A2G8LME9_STIJA</name>
<accession>A0A2G8LME9</accession>
<dbReference type="SUPFAM" id="SSF111347">
    <property type="entry name" value="Rap/Ran-GAP"/>
    <property type="match status" value="1"/>
</dbReference>
<feature type="compositionally biased region" description="Acidic residues" evidence="2">
    <location>
        <begin position="524"/>
        <end position="545"/>
    </location>
</feature>
<dbReference type="PROSITE" id="PS50085">
    <property type="entry name" value="RAPGAP"/>
    <property type="match status" value="1"/>
</dbReference>
<comment type="caution">
    <text evidence="4">The sequence shown here is derived from an EMBL/GenBank/DDBJ whole genome shotgun (WGS) entry which is preliminary data.</text>
</comment>
<dbReference type="InterPro" id="IPR035974">
    <property type="entry name" value="Rap/Ran-GAP_sf"/>
</dbReference>
<dbReference type="InterPro" id="IPR000331">
    <property type="entry name" value="Rap/Ran_GAP_dom"/>
</dbReference>
<dbReference type="Pfam" id="PF02145">
    <property type="entry name" value="Rap_GAP"/>
    <property type="match status" value="1"/>
</dbReference>
<dbReference type="GO" id="GO:0051056">
    <property type="term" value="P:regulation of small GTPase mediated signal transduction"/>
    <property type="evidence" value="ECO:0007669"/>
    <property type="project" value="InterPro"/>
</dbReference>
<feature type="domain" description="Rap-GAP" evidence="3">
    <location>
        <begin position="698"/>
        <end position="906"/>
    </location>
</feature>
<evidence type="ECO:0000259" key="3">
    <source>
        <dbReference type="PROSITE" id="PS50085"/>
    </source>
</evidence>
<dbReference type="AlphaFoldDB" id="A0A2G8LME9"/>
<dbReference type="SUPFAM" id="SSF48371">
    <property type="entry name" value="ARM repeat"/>
    <property type="match status" value="1"/>
</dbReference>
<dbReference type="InterPro" id="IPR016024">
    <property type="entry name" value="ARM-type_fold"/>
</dbReference>
<dbReference type="GO" id="GO:0005634">
    <property type="term" value="C:nucleus"/>
    <property type="evidence" value="ECO:0007669"/>
    <property type="project" value="InterPro"/>
</dbReference>
<dbReference type="GO" id="GO:0005737">
    <property type="term" value="C:cytoplasm"/>
    <property type="evidence" value="ECO:0007669"/>
    <property type="project" value="TreeGrafter"/>
</dbReference>
<feature type="compositionally biased region" description="Low complexity" evidence="2">
    <location>
        <begin position="1055"/>
        <end position="1065"/>
    </location>
</feature>
<feature type="region of interest" description="Disordered" evidence="2">
    <location>
        <begin position="512"/>
        <end position="573"/>
    </location>
</feature>
<dbReference type="PANTHER" id="PTHR10063:SF11">
    <property type="entry name" value="RHO GTPASE-ACTIVATING PROTEIN CG5521-RELATED"/>
    <property type="match status" value="1"/>
</dbReference>
<keyword evidence="1" id="KW-0343">GTPase activation</keyword>
<dbReference type="STRING" id="307972.A0A2G8LME9"/>
<evidence type="ECO:0000256" key="1">
    <source>
        <dbReference type="ARBA" id="ARBA00022468"/>
    </source>
</evidence>
<dbReference type="InterPro" id="IPR027107">
    <property type="entry name" value="Tuberin/Ral-act_asu"/>
</dbReference>
<protein>
    <recommendedName>
        <fullName evidence="3">Rap-GAP domain-containing protein</fullName>
    </recommendedName>
</protein>
<dbReference type="FunFam" id="3.40.50.11210:FF:000001">
    <property type="entry name" value="Ral GTPase-activating protein subunit alpha-1 isoform 1"/>
    <property type="match status" value="1"/>
</dbReference>